<dbReference type="AlphaFoldDB" id="A0A4Y7PRS0"/>
<evidence type="ECO:0000313" key="2">
    <source>
        <dbReference type="EMBL" id="TDL18127.1"/>
    </source>
</evidence>
<keyword evidence="3" id="KW-1185">Reference proteome</keyword>
<organism evidence="2 3">
    <name type="scientific">Rickenella mellea</name>
    <dbReference type="NCBI Taxonomy" id="50990"/>
    <lineage>
        <taxon>Eukaryota</taxon>
        <taxon>Fungi</taxon>
        <taxon>Dikarya</taxon>
        <taxon>Basidiomycota</taxon>
        <taxon>Agaricomycotina</taxon>
        <taxon>Agaricomycetes</taxon>
        <taxon>Hymenochaetales</taxon>
        <taxon>Rickenellaceae</taxon>
        <taxon>Rickenella</taxon>
    </lineage>
</organism>
<evidence type="ECO:0000313" key="3">
    <source>
        <dbReference type="Proteomes" id="UP000294933"/>
    </source>
</evidence>
<proteinExistence type="predicted"/>
<dbReference type="VEuPathDB" id="FungiDB:BD410DRAFT_843115"/>
<dbReference type="OrthoDB" id="192748at2759"/>
<dbReference type="EMBL" id="ML170212">
    <property type="protein sequence ID" value="TDL18127.1"/>
    <property type="molecule type" value="Genomic_DNA"/>
</dbReference>
<name>A0A4Y7PRS0_9AGAM</name>
<evidence type="ECO:0000256" key="1">
    <source>
        <dbReference type="SAM" id="MobiDB-lite"/>
    </source>
</evidence>
<sequence length="137" mass="15609">MRRHVLTSIPQRQPYLGFISLRTYTRPTRGKTSIDAKDVPINNVAATEEYIDPRPPWLFSASALLRVLLVPAGLIYGVFVHDFGEGDHVFMPPRRWWARQKAAFFTLSPEERKLVEASGPRSSPDERQDEQDDASSL</sequence>
<dbReference type="Proteomes" id="UP000294933">
    <property type="component" value="Unassembled WGS sequence"/>
</dbReference>
<dbReference type="STRING" id="50990.A0A4Y7PRS0"/>
<protein>
    <submittedName>
        <fullName evidence="2">Uncharacterized protein</fullName>
    </submittedName>
</protein>
<accession>A0A4Y7PRS0</accession>
<feature type="region of interest" description="Disordered" evidence="1">
    <location>
        <begin position="113"/>
        <end position="137"/>
    </location>
</feature>
<gene>
    <name evidence="2" type="ORF">BD410DRAFT_843115</name>
</gene>
<feature type="compositionally biased region" description="Acidic residues" evidence="1">
    <location>
        <begin position="127"/>
        <end position="137"/>
    </location>
</feature>
<reference evidence="2 3" key="1">
    <citation type="submission" date="2018-06" db="EMBL/GenBank/DDBJ databases">
        <title>A transcriptomic atlas of mushroom development highlights an independent origin of complex multicellularity.</title>
        <authorList>
            <consortium name="DOE Joint Genome Institute"/>
            <person name="Krizsan K."/>
            <person name="Almasi E."/>
            <person name="Merenyi Z."/>
            <person name="Sahu N."/>
            <person name="Viragh M."/>
            <person name="Koszo T."/>
            <person name="Mondo S."/>
            <person name="Kiss B."/>
            <person name="Balint B."/>
            <person name="Kues U."/>
            <person name="Barry K."/>
            <person name="Hegedus J.C."/>
            <person name="Henrissat B."/>
            <person name="Johnson J."/>
            <person name="Lipzen A."/>
            <person name="Ohm R."/>
            <person name="Nagy I."/>
            <person name="Pangilinan J."/>
            <person name="Yan J."/>
            <person name="Xiong Y."/>
            <person name="Grigoriev I.V."/>
            <person name="Hibbett D.S."/>
            <person name="Nagy L.G."/>
        </authorList>
    </citation>
    <scope>NUCLEOTIDE SEQUENCE [LARGE SCALE GENOMIC DNA]</scope>
    <source>
        <strain evidence="2 3">SZMC22713</strain>
    </source>
</reference>